<sequence>MRDRDRRTGESSIQG</sequence>
<reference evidence="1" key="1">
    <citation type="submission" date="2014-09" db="EMBL/GenBank/DDBJ databases">
        <authorList>
            <person name="Magalhaes I.L.F."/>
            <person name="Oliveira U."/>
            <person name="Santos F.R."/>
            <person name="Vidigal T.H.D.A."/>
            <person name="Brescovit A.D."/>
            <person name="Santos A.J."/>
        </authorList>
    </citation>
    <scope>NUCLEOTIDE SEQUENCE</scope>
    <source>
        <tissue evidence="1">Shoot tissue taken approximately 20 cm above the soil surface</tissue>
    </source>
</reference>
<evidence type="ECO:0000313" key="1">
    <source>
        <dbReference type="EMBL" id="JAD41314.1"/>
    </source>
</evidence>
<reference evidence="1" key="2">
    <citation type="journal article" date="2015" name="Data Brief">
        <title>Shoot transcriptome of the giant reed, Arundo donax.</title>
        <authorList>
            <person name="Barrero R.A."/>
            <person name="Guerrero F.D."/>
            <person name="Moolhuijzen P."/>
            <person name="Goolsby J.A."/>
            <person name="Tidwell J."/>
            <person name="Bellgard S.E."/>
            <person name="Bellgard M.I."/>
        </authorList>
    </citation>
    <scope>NUCLEOTIDE SEQUENCE</scope>
    <source>
        <tissue evidence="1">Shoot tissue taken approximately 20 cm above the soil surface</tissue>
    </source>
</reference>
<organism evidence="1">
    <name type="scientific">Arundo donax</name>
    <name type="common">Giant reed</name>
    <name type="synonym">Donax arundinaceus</name>
    <dbReference type="NCBI Taxonomy" id="35708"/>
    <lineage>
        <taxon>Eukaryota</taxon>
        <taxon>Viridiplantae</taxon>
        <taxon>Streptophyta</taxon>
        <taxon>Embryophyta</taxon>
        <taxon>Tracheophyta</taxon>
        <taxon>Spermatophyta</taxon>
        <taxon>Magnoliopsida</taxon>
        <taxon>Liliopsida</taxon>
        <taxon>Poales</taxon>
        <taxon>Poaceae</taxon>
        <taxon>PACMAD clade</taxon>
        <taxon>Arundinoideae</taxon>
        <taxon>Arundineae</taxon>
        <taxon>Arundo</taxon>
    </lineage>
</organism>
<protein>
    <submittedName>
        <fullName evidence="1">Uncharacterized protein</fullName>
    </submittedName>
</protein>
<dbReference type="EMBL" id="GBRH01256581">
    <property type="protein sequence ID" value="JAD41314.1"/>
    <property type="molecule type" value="Transcribed_RNA"/>
</dbReference>
<proteinExistence type="predicted"/>
<name>A0A0A8ZPF3_ARUDO</name>
<accession>A0A0A8ZPF3</accession>